<sequence>MSTVKLGATLFCYGTEYARYEYDFEECVKQAALAGATGYEIVGTQMLPSYPNVSDDFLGLVQRLKAKYGIGPVGYGANNDKGMMHDRNLNDDEMLADALIDLKAAHKLGCKVMRSQYMLSPEAFERLAPYAELYDIRVGIEIHNPESPLSPLMRRYLEVIKKTKSKHLGFIPDFGCFAIAPNKAHWIKALEAGVAEEHLQMAADMRYQGIPLEEAREKLLENGAHPAINAALQGMYGFVQFKPKSELPRMLEELKEILPYSFELHGKFHYLGEDLVEPSIPYPEILEVVKASDFDGYLICEYEDELYCGGAEFTKRQLSMAKSLLEVAE</sequence>
<feature type="domain" description="Xylose isomerase-like TIM barrel" evidence="1">
    <location>
        <begin position="29"/>
        <end position="306"/>
    </location>
</feature>
<name>A0A4P5PGB7_9ENTE</name>
<dbReference type="OrthoDB" id="9779184at2"/>
<dbReference type="AlphaFoldDB" id="A0A4P5PGB7"/>
<evidence type="ECO:0000313" key="3">
    <source>
        <dbReference type="Proteomes" id="UP000290567"/>
    </source>
</evidence>
<proteinExistence type="predicted"/>
<dbReference type="InterPro" id="IPR013022">
    <property type="entry name" value="Xyl_isomerase-like_TIM-brl"/>
</dbReference>
<gene>
    <name evidence="2" type="ORF">NRIC_33620</name>
</gene>
<organism evidence="2 3">
    <name type="scientific">Enterococcus florum</name>
    <dbReference type="NCBI Taxonomy" id="2480627"/>
    <lineage>
        <taxon>Bacteria</taxon>
        <taxon>Bacillati</taxon>
        <taxon>Bacillota</taxon>
        <taxon>Bacilli</taxon>
        <taxon>Lactobacillales</taxon>
        <taxon>Enterococcaceae</taxon>
        <taxon>Enterococcus</taxon>
    </lineage>
</organism>
<comment type="caution">
    <text evidence="2">The sequence shown here is derived from an EMBL/GenBank/DDBJ whole genome shotgun (WGS) entry which is preliminary data.</text>
</comment>
<dbReference type="RefSeq" id="WP_146623858.1">
    <property type="nucleotide sequence ID" value="NZ_BJCC01000032.1"/>
</dbReference>
<evidence type="ECO:0000259" key="1">
    <source>
        <dbReference type="Pfam" id="PF01261"/>
    </source>
</evidence>
<protein>
    <recommendedName>
        <fullName evidence="1">Xylose isomerase-like TIM barrel domain-containing protein</fullName>
    </recommendedName>
</protein>
<dbReference type="Proteomes" id="UP000290567">
    <property type="component" value="Unassembled WGS sequence"/>
</dbReference>
<dbReference type="Gene3D" id="3.20.20.150">
    <property type="entry name" value="Divalent-metal-dependent TIM barrel enzymes"/>
    <property type="match status" value="1"/>
</dbReference>
<keyword evidence="3" id="KW-1185">Reference proteome</keyword>
<accession>A0A4P5PGB7</accession>
<dbReference type="EMBL" id="BJCC01000032">
    <property type="protein sequence ID" value="GCF95471.1"/>
    <property type="molecule type" value="Genomic_DNA"/>
</dbReference>
<dbReference type="InterPro" id="IPR036237">
    <property type="entry name" value="Xyl_isomerase-like_sf"/>
</dbReference>
<dbReference type="InterPro" id="IPR050312">
    <property type="entry name" value="IolE/XylAMocC-like"/>
</dbReference>
<reference evidence="3" key="1">
    <citation type="submission" date="2019-02" db="EMBL/GenBank/DDBJ databases">
        <title>Draft genome sequence of Enterococcus sp. Gos25-1.</title>
        <authorList>
            <person name="Tanaka N."/>
            <person name="Shiwa Y."/>
            <person name="Fujita N."/>
        </authorList>
    </citation>
    <scope>NUCLEOTIDE SEQUENCE [LARGE SCALE GENOMIC DNA]</scope>
    <source>
        <strain evidence="3">Gos25-1</strain>
    </source>
</reference>
<evidence type="ECO:0000313" key="2">
    <source>
        <dbReference type="EMBL" id="GCF95471.1"/>
    </source>
</evidence>
<dbReference type="SUPFAM" id="SSF51658">
    <property type="entry name" value="Xylose isomerase-like"/>
    <property type="match status" value="1"/>
</dbReference>
<dbReference type="PANTHER" id="PTHR12110">
    <property type="entry name" value="HYDROXYPYRUVATE ISOMERASE"/>
    <property type="match status" value="1"/>
</dbReference>
<dbReference type="Pfam" id="PF01261">
    <property type="entry name" value="AP_endonuc_2"/>
    <property type="match status" value="1"/>
</dbReference>
<dbReference type="PANTHER" id="PTHR12110:SF41">
    <property type="entry name" value="INOSOSE DEHYDRATASE"/>
    <property type="match status" value="1"/>
</dbReference>